<dbReference type="EMBL" id="AP018711">
    <property type="protein sequence ID" value="BBE32431.1"/>
    <property type="molecule type" value="Genomic_DNA"/>
</dbReference>
<dbReference type="PRINTS" id="PR00080">
    <property type="entry name" value="SDRFAMILY"/>
</dbReference>
<dbReference type="GO" id="GO:0016616">
    <property type="term" value="F:oxidoreductase activity, acting on the CH-OH group of donors, NAD or NADP as acceptor"/>
    <property type="evidence" value="ECO:0007669"/>
    <property type="project" value="TreeGrafter"/>
</dbReference>
<reference evidence="2 4" key="1">
    <citation type="submission" date="2018-06" db="EMBL/GenBank/DDBJ databases">
        <title>Complete Genome Sequence of the Microcystin-Degrading Bacterium Sphingosinicella microcystinivorans Strain B-9.</title>
        <authorList>
            <person name="Jin H."/>
            <person name="Nishizawa T."/>
            <person name="Guo Y."/>
            <person name="Nishizawa A."/>
            <person name="Park H."/>
            <person name="Kato H."/>
            <person name="Tsuji K."/>
            <person name="Harada K."/>
        </authorList>
    </citation>
    <scope>NUCLEOTIDE SEQUENCE [LARGE SCALE GENOMIC DNA]</scope>
    <source>
        <strain evidence="2 4">B9</strain>
    </source>
</reference>
<gene>
    <name evidence="3" type="ORF">DFR51_1884</name>
    <name evidence="2" type="ORF">SmB9_00890</name>
</gene>
<dbReference type="InterPro" id="IPR036291">
    <property type="entry name" value="NAD(P)-bd_dom_sf"/>
</dbReference>
<dbReference type="Pfam" id="PF13561">
    <property type="entry name" value="adh_short_C2"/>
    <property type="match status" value="1"/>
</dbReference>
<dbReference type="Gene3D" id="3.40.50.720">
    <property type="entry name" value="NAD(P)-binding Rossmann-like Domain"/>
    <property type="match status" value="1"/>
</dbReference>
<name>A0AAD1D3H8_SPHMI</name>
<dbReference type="PRINTS" id="PR00081">
    <property type="entry name" value="GDHRDH"/>
</dbReference>
<evidence type="ECO:0000313" key="2">
    <source>
        <dbReference type="EMBL" id="BBE32431.1"/>
    </source>
</evidence>
<evidence type="ECO:0000313" key="3">
    <source>
        <dbReference type="EMBL" id="RKS88682.1"/>
    </source>
</evidence>
<organism evidence="2 4">
    <name type="scientific">Sphingosinicella microcystinivorans</name>
    <dbReference type="NCBI Taxonomy" id="335406"/>
    <lineage>
        <taxon>Bacteria</taxon>
        <taxon>Pseudomonadati</taxon>
        <taxon>Pseudomonadota</taxon>
        <taxon>Alphaproteobacteria</taxon>
        <taxon>Sphingomonadales</taxon>
        <taxon>Sphingosinicellaceae</taxon>
        <taxon>Sphingosinicella</taxon>
    </lineage>
</organism>
<comment type="similarity">
    <text evidence="1">Belongs to the short-chain dehydrogenases/reductases (SDR) family.</text>
</comment>
<proteinExistence type="inferred from homology"/>
<accession>A0AAD1D3H8</accession>
<reference evidence="3 5" key="2">
    <citation type="submission" date="2018-10" db="EMBL/GenBank/DDBJ databases">
        <title>Genomic Encyclopedia of Type Strains, Phase IV (KMG-IV): sequencing the most valuable type-strain genomes for metagenomic binning, comparative biology and taxonomic classification.</title>
        <authorList>
            <person name="Goeker M."/>
        </authorList>
    </citation>
    <scope>NUCLEOTIDE SEQUENCE [LARGE SCALE GENOMIC DNA]</scope>
    <source>
        <strain evidence="3 5">DSM 19791</strain>
    </source>
</reference>
<evidence type="ECO:0000256" key="1">
    <source>
        <dbReference type="ARBA" id="ARBA00006484"/>
    </source>
</evidence>
<keyword evidence="5" id="KW-1185">Reference proteome</keyword>
<dbReference type="SUPFAM" id="SSF51735">
    <property type="entry name" value="NAD(P)-binding Rossmann-fold domains"/>
    <property type="match status" value="1"/>
</dbReference>
<dbReference type="PANTHER" id="PTHR42760">
    <property type="entry name" value="SHORT-CHAIN DEHYDROGENASES/REDUCTASES FAMILY MEMBER"/>
    <property type="match status" value="1"/>
</dbReference>
<dbReference type="NCBIfam" id="NF005559">
    <property type="entry name" value="PRK07231.1"/>
    <property type="match status" value="1"/>
</dbReference>
<evidence type="ECO:0000313" key="5">
    <source>
        <dbReference type="Proteomes" id="UP000276029"/>
    </source>
</evidence>
<protein>
    <submittedName>
        <fullName evidence="2 3">Dehydrogenase</fullName>
    </submittedName>
</protein>
<dbReference type="KEGG" id="smic:SmB9_00890"/>
<dbReference type="FunFam" id="3.40.50.720:FF:000084">
    <property type="entry name" value="Short-chain dehydrogenase reductase"/>
    <property type="match status" value="1"/>
</dbReference>
<dbReference type="Proteomes" id="UP000276029">
    <property type="component" value="Unassembled WGS sequence"/>
</dbReference>
<dbReference type="PROSITE" id="PS00061">
    <property type="entry name" value="ADH_SHORT"/>
    <property type="match status" value="1"/>
</dbReference>
<dbReference type="InterPro" id="IPR002347">
    <property type="entry name" value="SDR_fam"/>
</dbReference>
<sequence>MSSAMHPQSPGSSLANLLKGEVAVITGAGRGNGAAIARGMALAGARVCVADIDRDAAEQIAHEIDPAGERAIAIGWNIVDPSEGEEAADRIRRSFGATTILVNNAGVEAGGRIGDEGFEASWSKVMDVNLAGTLRAITALLPDLRTSRGNIVNVASIQSFISYQAGTSAYATSKAALAQFTRSLAADLAEDGIRVNAVAPGFFETAMTEGTRSDPERLARFLARAPLQRMGHPDELVGPVVFLCSKLSSYVTGTILPVDGGLLSY</sequence>
<dbReference type="GO" id="GO:0030497">
    <property type="term" value="P:fatty acid elongation"/>
    <property type="evidence" value="ECO:0007669"/>
    <property type="project" value="TreeGrafter"/>
</dbReference>
<dbReference type="Proteomes" id="UP000275727">
    <property type="component" value="Chromosome"/>
</dbReference>
<dbReference type="EMBL" id="RBWX01000008">
    <property type="protein sequence ID" value="RKS88682.1"/>
    <property type="molecule type" value="Genomic_DNA"/>
</dbReference>
<dbReference type="AlphaFoldDB" id="A0AAD1D3H8"/>
<evidence type="ECO:0000313" key="4">
    <source>
        <dbReference type="Proteomes" id="UP000275727"/>
    </source>
</evidence>
<dbReference type="RefSeq" id="WP_197723664.1">
    <property type="nucleotide sequence ID" value="NZ_AP018711.1"/>
</dbReference>
<dbReference type="InterPro" id="IPR020904">
    <property type="entry name" value="Sc_DH/Rdtase_CS"/>
</dbReference>
<dbReference type="PANTHER" id="PTHR42760:SF135">
    <property type="entry name" value="BLL7886 PROTEIN"/>
    <property type="match status" value="1"/>
</dbReference>